<protein>
    <recommendedName>
        <fullName evidence="4">Arginine deiminase</fullName>
    </recommendedName>
</protein>
<evidence type="ECO:0000313" key="1">
    <source>
        <dbReference type="EMBL" id="CAF1322299.1"/>
    </source>
</evidence>
<dbReference type="EMBL" id="CAJNOJ010000271">
    <property type="protein sequence ID" value="CAF1357820.1"/>
    <property type="molecule type" value="Genomic_DNA"/>
</dbReference>
<reference evidence="1" key="1">
    <citation type="submission" date="2021-02" db="EMBL/GenBank/DDBJ databases">
        <authorList>
            <person name="Nowell W R."/>
        </authorList>
    </citation>
    <scope>NUCLEOTIDE SEQUENCE</scope>
</reference>
<dbReference type="EMBL" id="CAJNOR010002643">
    <property type="protein sequence ID" value="CAF1322299.1"/>
    <property type="molecule type" value="Genomic_DNA"/>
</dbReference>
<keyword evidence="3" id="KW-1185">Reference proteome</keyword>
<evidence type="ECO:0000313" key="2">
    <source>
        <dbReference type="EMBL" id="CAF1357820.1"/>
    </source>
</evidence>
<accession>A0A815FE88</accession>
<dbReference type="PANTHER" id="PTHR47271">
    <property type="entry name" value="ARGININE DEIMINASE"/>
    <property type="match status" value="1"/>
</dbReference>
<dbReference type="SUPFAM" id="SSF55909">
    <property type="entry name" value="Pentein"/>
    <property type="match status" value="1"/>
</dbReference>
<dbReference type="AlphaFoldDB" id="A0A815FE88"/>
<name>A0A815FE88_ADIRI</name>
<organism evidence="1 3">
    <name type="scientific">Adineta ricciae</name>
    <name type="common">Rotifer</name>
    <dbReference type="NCBI Taxonomy" id="249248"/>
    <lineage>
        <taxon>Eukaryota</taxon>
        <taxon>Metazoa</taxon>
        <taxon>Spiralia</taxon>
        <taxon>Gnathifera</taxon>
        <taxon>Rotifera</taxon>
        <taxon>Eurotatoria</taxon>
        <taxon>Bdelloidea</taxon>
        <taxon>Adinetida</taxon>
        <taxon>Adinetidae</taxon>
        <taxon>Adineta</taxon>
    </lineage>
</organism>
<dbReference type="GO" id="GO:0019546">
    <property type="term" value="P:L-arginine deiminase pathway"/>
    <property type="evidence" value="ECO:0007669"/>
    <property type="project" value="TreeGrafter"/>
</dbReference>
<dbReference type="Proteomes" id="UP000663828">
    <property type="component" value="Unassembled WGS sequence"/>
</dbReference>
<dbReference type="PANTHER" id="PTHR47271:SF2">
    <property type="entry name" value="ARGININE DEIMINASE"/>
    <property type="match status" value="1"/>
</dbReference>
<evidence type="ECO:0000313" key="3">
    <source>
        <dbReference type="Proteomes" id="UP000663828"/>
    </source>
</evidence>
<proteinExistence type="predicted"/>
<dbReference type="Gene3D" id="3.75.10.10">
    <property type="entry name" value="L-arginine/glycine Amidinotransferase, Chain A"/>
    <property type="match status" value="1"/>
</dbReference>
<dbReference type="OrthoDB" id="9987191at2759"/>
<sequence length="145" mass="16491">MHLDTVLSSVGRHTFTLYQHLADQLPVYTVQTPIEGNGRIEWLYHGNDVRRALRHLLCDPTLHFYDAAEEKASTDEQHERRDNVLCIDNQNVITYAGGEPVNGIVGRMLRSKRYPCHVQTFPQEGLIEGFGGAHCMTNALHRLPK</sequence>
<dbReference type="Proteomes" id="UP000663852">
    <property type="component" value="Unassembled WGS sequence"/>
</dbReference>
<dbReference type="GO" id="GO:0016990">
    <property type="term" value="F:arginine deiminase activity"/>
    <property type="evidence" value="ECO:0007669"/>
    <property type="project" value="TreeGrafter"/>
</dbReference>
<dbReference type="Pfam" id="PF02274">
    <property type="entry name" value="ADI"/>
    <property type="match status" value="1"/>
</dbReference>
<comment type="caution">
    <text evidence="1">The sequence shown here is derived from an EMBL/GenBank/DDBJ whole genome shotgun (WGS) entry which is preliminary data.</text>
</comment>
<evidence type="ECO:0008006" key="4">
    <source>
        <dbReference type="Google" id="ProtNLM"/>
    </source>
</evidence>
<gene>
    <name evidence="2" type="ORF">EDS130_LOCUS33642</name>
    <name evidence="1" type="ORF">XAT740_LOCUS29979</name>
</gene>